<dbReference type="AlphaFoldDB" id="A0A7Y7IFY5"/>
<dbReference type="EMBL" id="JAAMFM010000008">
    <property type="protein sequence ID" value="NVM94803.1"/>
    <property type="molecule type" value="Genomic_DNA"/>
</dbReference>
<reference evidence="13 14" key="1">
    <citation type="submission" date="2020-02" db="EMBL/GenBank/DDBJ databases">
        <title>Genome sequence of strain AETb3-4.</title>
        <authorList>
            <person name="Gao J."/>
            <person name="Zhang X."/>
        </authorList>
    </citation>
    <scope>NUCLEOTIDE SEQUENCE [LARGE SCALE GENOMIC DNA]</scope>
    <source>
        <strain evidence="13 14">AETb3-4</strain>
    </source>
</reference>
<dbReference type="GO" id="GO:0004525">
    <property type="term" value="F:ribonuclease III activity"/>
    <property type="evidence" value="ECO:0007669"/>
    <property type="project" value="UniProtKB-UniRule"/>
</dbReference>
<keyword evidence="9" id="KW-0699">rRNA-binding</keyword>
<dbReference type="CDD" id="cd00593">
    <property type="entry name" value="RIBOc"/>
    <property type="match status" value="1"/>
</dbReference>
<evidence type="ECO:0000256" key="9">
    <source>
        <dbReference type="HAMAP-Rule" id="MF_00104"/>
    </source>
</evidence>
<evidence type="ECO:0000313" key="13">
    <source>
        <dbReference type="EMBL" id="NVM94803.1"/>
    </source>
</evidence>
<feature type="compositionally biased region" description="Low complexity" evidence="10">
    <location>
        <begin position="263"/>
        <end position="282"/>
    </location>
</feature>
<keyword evidence="9" id="KW-0819">tRNA processing</keyword>
<feature type="domain" description="DRBM" evidence="11">
    <location>
        <begin position="167"/>
        <end position="235"/>
    </location>
</feature>
<dbReference type="NCBIfam" id="TIGR02191">
    <property type="entry name" value="RNaseIII"/>
    <property type="match status" value="1"/>
</dbReference>
<evidence type="ECO:0000256" key="3">
    <source>
        <dbReference type="ARBA" id="ARBA00022552"/>
    </source>
</evidence>
<accession>A0A7Y7IFY5</accession>
<keyword evidence="6 9" id="KW-0255">Endonuclease</keyword>
<evidence type="ECO:0000256" key="10">
    <source>
        <dbReference type="SAM" id="MobiDB-lite"/>
    </source>
</evidence>
<dbReference type="InterPro" id="IPR011907">
    <property type="entry name" value="RNase_III"/>
</dbReference>
<dbReference type="SUPFAM" id="SSF69065">
    <property type="entry name" value="RNase III domain-like"/>
    <property type="match status" value="1"/>
</dbReference>
<feature type="domain" description="RNase III" evidence="12">
    <location>
        <begin position="30"/>
        <end position="140"/>
    </location>
</feature>
<dbReference type="GO" id="GO:0008033">
    <property type="term" value="P:tRNA processing"/>
    <property type="evidence" value="ECO:0007669"/>
    <property type="project" value="UniProtKB-KW"/>
</dbReference>
<dbReference type="CDD" id="cd10845">
    <property type="entry name" value="DSRM_RNAse_III_family"/>
    <property type="match status" value="1"/>
</dbReference>
<dbReference type="GO" id="GO:0046872">
    <property type="term" value="F:metal ion binding"/>
    <property type="evidence" value="ECO:0007669"/>
    <property type="project" value="UniProtKB-KW"/>
</dbReference>
<dbReference type="PANTHER" id="PTHR11207:SF0">
    <property type="entry name" value="RIBONUCLEASE 3"/>
    <property type="match status" value="1"/>
</dbReference>
<keyword evidence="9" id="KW-0963">Cytoplasm</keyword>
<evidence type="ECO:0000256" key="2">
    <source>
        <dbReference type="ARBA" id="ARBA00010183"/>
    </source>
</evidence>
<comment type="caution">
    <text evidence="13">The sequence shown here is derived from an EMBL/GenBank/DDBJ whole genome shotgun (WGS) entry which is preliminary data.</text>
</comment>
<dbReference type="InterPro" id="IPR014720">
    <property type="entry name" value="dsRBD_dom"/>
</dbReference>
<comment type="catalytic activity">
    <reaction evidence="1 9">
        <text>Endonucleolytic cleavage to 5'-phosphomonoester.</text>
        <dbReference type="EC" id="3.1.26.3"/>
    </reaction>
</comment>
<evidence type="ECO:0000256" key="8">
    <source>
        <dbReference type="ARBA" id="ARBA00022884"/>
    </source>
</evidence>
<dbReference type="GO" id="GO:0003725">
    <property type="term" value="F:double-stranded RNA binding"/>
    <property type="evidence" value="ECO:0007669"/>
    <property type="project" value="TreeGrafter"/>
</dbReference>
<dbReference type="HAMAP" id="MF_00104">
    <property type="entry name" value="RNase_III"/>
    <property type="match status" value="1"/>
</dbReference>
<feature type="compositionally biased region" description="Low complexity" evidence="10">
    <location>
        <begin position="243"/>
        <end position="255"/>
    </location>
</feature>
<dbReference type="Proteomes" id="UP000543556">
    <property type="component" value="Unassembled WGS sequence"/>
</dbReference>
<gene>
    <name evidence="9" type="primary">rnc</name>
    <name evidence="13" type="ORF">G6034_07760</name>
</gene>
<comment type="subcellular location">
    <subcellularLocation>
        <location evidence="9">Cytoplasm</location>
    </subcellularLocation>
</comment>
<feature type="active site" evidence="9">
    <location>
        <position position="129"/>
    </location>
</feature>
<dbReference type="GO" id="GO:0006364">
    <property type="term" value="P:rRNA processing"/>
    <property type="evidence" value="ECO:0007669"/>
    <property type="project" value="UniProtKB-UniRule"/>
</dbReference>
<feature type="binding site" evidence="9">
    <location>
        <position position="129"/>
    </location>
    <ligand>
        <name>Mg(2+)</name>
        <dbReference type="ChEBI" id="CHEBI:18420"/>
    </ligand>
</feature>
<evidence type="ECO:0000259" key="12">
    <source>
        <dbReference type="PROSITE" id="PS50142"/>
    </source>
</evidence>
<evidence type="ECO:0000256" key="4">
    <source>
        <dbReference type="ARBA" id="ARBA00022664"/>
    </source>
</evidence>
<keyword evidence="5 9" id="KW-0540">Nuclease</keyword>
<feature type="binding site" evidence="9">
    <location>
        <position position="53"/>
    </location>
    <ligand>
        <name>Mg(2+)</name>
        <dbReference type="ChEBI" id="CHEBI:18420"/>
    </ligand>
</feature>
<dbReference type="PROSITE" id="PS00517">
    <property type="entry name" value="RNASE_3_1"/>
    <property type="match status" value="1"/>
</dbReference>
<dbReference type="SMART" id="SM00535">
    <property type="entry name" value="RIBOc"/>
    <property type="match status" value="1"/>
</dbReference>
<keyword evidence="14" id="KW-1185">Reference proteome</keyword>
<dbReference type="GO" id="GO:0006397">
    <property type="term" value="P:mRNA processing"/>
    <property type="evidence" value="ECO:0007669"/>
    <property type="project" value="UniProtKB-UniRule"/>
</dbReference>
<feature type="active site" evidence="9">
    <location>
        <position position="57"/>
    </location>
</feature>
<keyword evidence="4 9" id="KW-0507">mRNA processing</keyword>
<comment type="function">
    <text evidence="9">Digests double-stranded RNA. Involved in the processing of primary rRNA transcript to yield the immediate precursors to the large and small rRNAs (23S and 16S). Processes some mRNAs, and tRNAs when they are encoded in the rRNA operon. Processes pre-crRNA and tracrRNA of type II CRISPR loci if present in the organism.</text>
</comment>
<comment type="cofactor">
    <cofactor evidence="9">
        <name>Mg(2+)</name>
        <dbReference type="ChEBI" id="CHEBI:18420"/>
    </cofactor>
</comment>
<dbReference type="RefSeq" id="WP_176634533.1">
    <property type="nucleotide sequence ID" value="NZ_JAAMFM010000008.1"/>
</dbReference>
<dbReference type="GO" id="GO:0005737">
    <property type="term" value="C:cytoplasm"/>
    <property type="evidence" value="ECO:0007669"/>
    <property type="project" value="UniProtKB-SubCell"/>
</dbReference>
<evidence type="ECO:0000256" key="7">
    <source>
        <dbReference type="ARBA" id="ARBA00022801"/>
    </source>
</evidence>
<dbReference type="PANTHER" id="PTHR11207">
    <property type="entry name" value="RIBONUCLEASE III"/>
    <property type="match status" value="1"/>
</dbReference>
<dbReference type="PROSITE" id="PS50142">
    <property type="entry name" value="RNASE_3_2"/>
    <property type="match status" value="1"/>
</dbReference>
<dbReference type="GO" id="GO:0010468">
    <property type="term" value="P:regulation of gene expression"/>
    <property type="evidence" value="ECO:0007669"/>
    <property type="project" value="TreeGrafter"/>
</dbReference>
<dbReference type="InterPro" id="IPR000999">
    <property type="entry name" value="RNase_III_dom"/>
</dbReference>
<dbReference type="GO" id="GO:0019843">
    <property type="term" value="F:rRNA binding"/>
    <property type="evidence" value="ECO:0007669"/>
    <property type="project" value="UniProtKB-KW"/>
</dbReference>
<organism evidence="13 14">
    <name type="scientific">Arthrobacter wenxiniae</name>
    <dbReference type="NCBI Taxonomy" id="2713570"/>
    <lineage>
        <taxon>Bacteria</taxon>
        <taxon>Bacillati</taxon>
        <taxon>Actinomycetota</taxon>
        <taxon>Actinomycetes</taxon>
        <taxon>Micrococcales</taxon>
        <taxon>Micrococcaceae</taxon>
        <taxon>Arthrobacter</taxon>
    </lineage>
</organism>
<keyword evidence="3 9" id="KW-0698">rRNA processing</keyword>
<comment type="subunit">
    <text evidence="9">Homodimer.</text>
</comment>
<keyword evidence="9" id="KW-0460">Magnesium</keyword>
<dbReference type="Pfam" id="PF00035">
    <property type="entry name" value="dsrm"/>
    <property type="match status" value="1"/>
</dbReference>
<feature type="region of interest" description="Disordered" evidence="10">
    <location>
        <begin position="235"/>
        <end position="282"/>
    </location>
</feature>
<sequence>MSSVAEPPKLEDGHILLLKRLGVTIDAGTLRLALTHRSYAYENGGIPTNERMEFLGDSILGFSVTDALYRDNPALPEGELAKRRSAVVSTRALASIARGLGVGEFIYLGQGERLTKGRNKSSILADTMEALIGATYLTNGIEVARDLVMRLVGPLLADSDVLGAGTDWKTNIQEISAARHLGPIVYDITGTGPDHDRSFEARLLIGGQHFGTGSGPSKKEAERAAAADGWTVLQERFSRSKHAGPSGYDAGAPSAGAPPAPPAGAADAAAAGPDAAAGRAAG</sequence>
<evidence type="ECO:0000259" key="11">
    <source>
        <dbReference type="PROSITE" id="PS50137"/>
    </source>
</evidence>
<dbReference type="SMART" id="SM00358">
    <property type="entry name" value="DSRM"/>
    <property type="match status" value="1"/>
</dbReference>
<dbReference type="Pfam" id="PF14622">
    <property type="entry name" value="Ribonucleas_3_3"/>
    <property type="match status" value="1"/>
</dbReference>
<dbReference type="PROSITE" id="PS50137">
    <property type="entry name" value="DS_RBD"/>
    <property type="match status" value="1"/>
</dbReference>
<evidence type="ECO:0000256" key="5">
    <source>
        <dbReference type="ARBA" id="ARBA00022722"/>
    </source>
</evidence>
<evidence type="ECO:0000256" key="6">
    <source>
        <dbReference type="ARBA" id="ARBA00022759"/>
    </source>
</evidence>
<dbReference type="InterPro" id="IPR036389">
    <property type="entry name" value="RNase_III_sf"/>
</dbReference>
<name>A0A7Y7IFY5_9MICC</name>
<evidence type="ECO:0000313" key="14">
    <source>
        <dbReference type="Proteomes" id="UP000543556"/>
    </source>
</evidence>
<keyword evidence="9" id="KW-0479">Metal-binding</keyword>
<evidence type="ECO:0000256" key="1">
    <source>
        <dbReference type="ARBA" id="ARBA00000109"/>
    </source>
</evidence>
<keyword evidence="8 9" id="KW-0694">RNA-binding</keyword>
<protein>
    <recommendedName>
        <fullName evidence="9">Ribonuclease 3</fullName>
        <ecNumber evidence="9">3.1.26.3</ecNumber>
    </recommendedName>
    <alternativeName>
        <fullName evidence="9">Ribonuclease III</fullName>
        <shortName evidence="9">RNase III</shortName>
    </alternativeName>
</protein>
<dbReference type="Gene3D" id="1.10.1520.10">
    <property type="entry name" value="Ribonuclease III domain"/>
    <property type="match status" value="1"/>
</dbReference>
<dbReference type="EC" id="3.1.26.3" evidence="9"/>
<proteinExistence type="inferred from homology"/>
<dbReference type="Gene3D" id="3.30.160.20">
    <property type="match status" value="1"/>
</dbReference>
<keyword evidence="7 9" id="KW-0378">Hydrolase</keyword>
<dbReference type="FunFam" id="1.10.1520.10:FF:000001">
    <property type="entry name" value="Ribonuclease 3"/>
    <property type="match status" value="1"/>
</dbReference>
<feature type="binding site" evidence="9">
    <location>
        <position position="126"/>
    </location>
    <ligand>
        <name>Mg(2+)</name>
        <dbReference type="ChEBI" id="CHEBI:18420"/>
    </ligand>
</feature>
<dbReference type="SUPFAM" id="SSF54768">
    <property type="entry name" value="dsRNA-binding domain-like"/>
    <property type="match status" value="1"/>
</dbReference>
<comment type="similarity">
    <text evidence="2">Belongs to the ribonuclease III family.</text>
</comment>